<dbReference type="InterPro" id="IPR001981">
    <property type="entry name" value="Colipase"/>
</dbReference>
<dbReference type="GO" id="GO:0016042">
    <property type="term" value="P:lipid catabolic process"/>
    <property type="evidence" value="ECO:0007669"/>
    <property type="project" value="InterPro"/>
</dbReference>
<feature type="region of interest" description="Disordered" evidence="1">
    <location>
        <begin position="109"/>
        <end position="150"/>
    </location>
</feature>
<reference evidence="3 4" key="1">
    <citation type="submission" date="2021-06" db="EMBL/GenBank/DDBJ databases">
        <title>Caerostris darwini draft genome.</title>
        <authorList>
            <person name="Kono N."/>
            <person name="Arakawa K."/>
        </authorList>
    </citation>
    <scope>NUCLEOTIDE SEQUENCE [LARGE SCALE GENOMIC DNA]</scope>
</reference>
<dbReference type="GO" id="GO:0007586">
    <property type="term" value="P:digestion"/>
    <property type="evidence" value="ECO:0007669"/>
    <property type="project" value="InterPro"/>
</dbReference>
<evidence type="ECO:0000256" key="1">
    <source>
        <dbReference type="SAM" id="MobiDB-lite"/>
    </source>
</evidence>
<dbReference type="PANTHER" id="PTHR10041">
    <property type="entry name" value="COLIPASE"/>
    <property type="match status" value="1"/>
</dbReference>
<dbReference type="GO" id="GO:0008047">
    <property type="term" value="F:enzyme activator activity"/>
    <property type="evidence" value="ECO:0007669"/>
    <property type="project" value="InterPro"/>
</dbReference>
<gene>
    <name evidence="3" type="ORF">CDAR_603731</name>
</gene>
<evidence type="ECO:0000256" key="2">
    <source>
        <dbReference type="SAM" id="SignalP"/>
    </source>
</evidence>
<keyword evidence="4" id="KW-1185">Reference proteome</keyword>
<accession>A0AAV4T3A9</accession>
<name>A0AAV4T3A9_9ARAC</name>
<feature type="compositionally biased region" description="Acidic residues" evidence="1">
    <location>
        <begin position="131"/>
        <end position="150"/>
    </location>
</feature>
<comment type="caution">
    <text evidence="3">The sequence shown here is derived from an EMBL/GenBank/DDBJ whole genome shotgun (WGS) entry which is preliminary data.</text>
</comment>
<proteinExistence type="predicted"/>
<dbReference type="GO" id="GO:0005576">
    <property type="term" value="C:extracellular region"/>
    <property type="evidence" value="ECO:0007669"/>
    <property type="project" value="InterPro"/>
</dbReference>
<feature type="region of interest" description="Disordered" evidence="1">
    <location>
        <begin position="19"/>
        <end position="48"/>
    </location>
</feature>
<dbReference type="Gene3D" id="2.10.80.10">
    <property type="entry name" value="Lipase, subunit A"/>
    <property type="match status" value="1"/>
</dbReference>
<sequence length="150" mass="16802">MKYLVFAALFVLFVVEVTAPRPPPPSRPPRPPKPGRCSSSEDCKENECCVDRSPSHFRKGRCERLGREGRRCTSEEADEGRYSHDCPCAQGLDCVARKIVKTPWGDEIKKGERCVDPSRTTVEPDTGSEAPETEEPEKEPEEEPETPAEE</sequence>
<protein>
    <submittedName>
        <fullName evidence="3">Uncharacterized protein</fullName>
    </submittedName>
</protein>
<evidence type="ECO:0000313" key="4">
    <source>
        <dbReference type="Proteomes" id="UP001054837"/>
    </source>
</evidence>
<dbReference type="Proteomes" id="UP001054837">
    <property type="component" value="Unassembled WGS sequence"/>
</dbReference>
<feature type="signal peptide" evidence="2">
    <location>
        <begin position="1"/>
        <end position="19"/>
    </location>
</feature>
<dbReference type="PANTHER" id="PTHR10041:SF5">
    <property type="entry name" value="LEUCINE-RICH COLIPASE-LIKE PROTEIN 1"/>
    <property type="match status" value="1"/>
</dbReference>
<keyword evidence="2" id="KW-0732">Signal</keyword>
<dbReference type="AlphaFoldDB" id="A0AAV4T3A9"/>
<organism evidence="3 4">
    <name type="scientific">Caerostris darwini</name>
    <dbReference type="NCBI Taxonomy" id="1538125"/>
    <lineage>
        <taxon>Eukaryota</taxon>
        <taxon>Metazoa</taxon>
        <taxon>Ecdysozoa</taxon>
        <taxon>Arthropoda</taxon>
        <taxon>Chelicerata</taxon>
        <taxon>Arachnida</taxon>
        <taxon>Araneae</taxon>
        <taxon>Araneomorphae</taxon>
        <taxon>Entelegynae</taxon>
        <taxon>Araneoidea</taxon>
        <taxon>Araneidae</taxon>
        <taxon>Caerostris</taxon>
    </lineage>
</organism>
<evidence type="ECO:0000313" key="3">
    <source>
        <dbReference type="EMBL" id="GIY41138.1"/>
    </source>
</evidence>
<feature type="compositionally biased region" description="Pro residues" evidence="1">
    <location>
        <begin position="20"/>
        <end position="34"/>
    </location>
</feature>
<dbReference type="EMBL" id="BPLQ01009034">
    <property type="protein sequence ID" value="GIY41138.1"/>
    <property type="molecule type" value="Genomic_DNA"/>
</dbReference>
<feature type="chain" id="PRO_5043596049" evidence="2">
    <location>
        <begin position="20"/>
        <end position="150"/>
    </location>
</feature>
<feature type="compositionally biased region" description="Basic and acidic residues" evidence="1">
    <location>
        <begin position="39"/>
        <end position="48"/>
    </location>
</feature>